<keyword evidence="2 4" id="KW-0371">Homeobox</keyword>
<dbReference type="SUPFAM" id="SSF46689">
    <property type="entry name" value="Homeodomain-like"/>
    <property type="match status" value="1"/>
</dbReference>
<comment type="subcellular location">
    <subcellularLocation>
        <location evidence="1 2">Nucleus</location>
    </subcellularLocation>
</comment>
<dbReference type="AlphaFoldDB" id="A0A6A4QTQ2"/>
<dbReference type="EMBL" id="WOCE01000003">
    <property type="protein sequence ID" value="KAE9617009.1"/>
    <property type="molecule type" value="Genomic_DNA"/>
</dbReference>
<dbReference type="Gene3D" id="1.10.10.60">
    <property type="entry name" value="Homeodomain-like"/>
    <property type="match status" value="1"/>
</dbReference>
<evidence type="ECO:0000256" key="3">
    <source>
        <dbReference type="SAM" id="MobiDB-lite"/>
    </source>
</evidence>
<sequence length="420" mass="46442">MGRPPSNGSPAFRFTQSEASEMETILQVHNNAMPSRDVIQALAEKFSESPDRRGKITVQIKQIWNWFQNKRYAIRAKLSKTPGKLSNTAMPRDDSAPVRTTPPGPPPKASPTPAASGSVPTTGKEPPENSVMEFEAKSRRDGAWYDVACFLSHRYLETNDPEVLVRFAGFGSEEDEWINVRRNVRPRSLPCESSECIVVLPGDLILCFQEGKEQALYFDAHVLDAQRRRHDVRGCRCRFLVRYDHDQTEEIVPLKKICRRPESEYRLQQLRTLNEAASEDQQKTAMDPANVDATKVSGGSSETTPKQQQNASIPIITPAPQSNVSQVPNFMNVDPKKAETIPSSSETAPKQQHSNIPIITPVLQTNVTPVPHMMIVEPKKAEAAINVLSGNDSIVPPGFASIITTGSVPEVPGQNMAEGK</sequence>
<gene>
    <name evidence="4" type="ORF">Lalb_Chr03g0030821</name>
</gene>
<dbReference type="InterPro" id="IPR039276">
    <property type="entry name" value="SHH1/2"/>
</dbReference>
<dbReference type="InterPro" id="IPR001356">
    <property type="entry name" value="HD"/>
</dbReference>
<keyword evidence="2" id="KW-0539">Nucleus</keyword>
<dbReference type="CDD" id="cd00086">
    <property type="entry name" value="homeodomain"/>
    <property type="match status" value="1"/>
</dbReference>
<dbReference type="InterPro" id="IPR032001">
    <property type="entry name" value="SAWADEE_dom"/>
</dbReference>
<evidence type="ECO:0000313" key="4">
    <source>
        <dbReference type="EMBL" id="KAE9617009.1"/>
    </source>
</evidence>
<dbReference type="GO" id="GO:0003677">
    <property type="term" value="F:DNA binding"/>
    <property type="evidence" value="ECO:0007669"/>
    <property type="project" value="UniProtKB-UniRule"/>
</dbReference>
<feature type="compositionally biased region" description="Polar residues" evidence="3">
    <location>
        <begin position="341"/>
        <end position="353"/>
    </location>
</feature>
<keyword evidence="2 4" id="KW-0238">DNA-binding</keyword>
<organism evidence="4 5">
    <name type="scientific">Lupinus albus</name>
    <name type="common">White lupine</name>
    <name type="synonym">Lupinus termis</name>
    <dbReference type="NCBI Taxonomy" id="3870"/>
    <lineage>
        <taxon>Eukaryota</taxon>
        <taxon>Viridiplantae</taxon>
        <taxon>Streptophyta</taxon>
        <taxon>Embryophyta</taxon>
        <taxon>Tracheophyta</taxon>
        <taxon>Spermatophyta</taxon>
        <taxon>Magnoliopsida</taxon>
        <taxon>eudicotyledons</taxon>
        <taxon>Gunneridae</taxon>
        <taxon>Pentapetalae</taxon>
        <taxon>rosids</taxon>
        <taxon>fabids</taxon>
        <taxon>Fabales</taxon>
        <taxon>Fabaceae</taxon>
        <taxon>Papilionoideae</taxon>
        <taxon>50 kb inversion clade</taxon>
        <taxon>genistoids sensu lato</taxon>
        <taxon>core genistoids</taxon>
        <taxon>Genisteae</taxon>
        <taxon>Lupinus</taxon>
    </lineage>
</organism>
<feature type="region of interest" description="Disordered" evidence="3">
    <location>
        <begin position="334"/>
        <end position="353"/>
    </location>
</feature>
<name>A0A6A4QTQ2_LUPAL</name>
<feature type="compositionally biased region" description="Polar residues" evidence="3">
    <location>
        <begin position="297"/>
        <end position="312"/>
    </location>
</feature>
<dbReference type="PANTHER" id="PTHR33827">
    <property type="entry name" value="PROTEIN SAWADEE HOMEODOMAIN HOMOLOG 2"/>
    <property type="match status" value="1"/>
</dbReference>
<accession>A0A6A4QTQ2</accession>
<reference evidence="5" key="1">
    <citation type="journal article" date="2020" name="Nat. Commun.">
        <title>Genome sequence of the cluster root forming white lupin.</title>
        <authorList>
            <person name="Hufnagel B."/>
            <person name="Marques A."/>
            <person name="Soriano A."/>
            <person name="Marques L."/>
            <person name="Divol F."/>
            <person name="Doumas P."/>
            <person name="Sallet E."/>
            <person name="Mancinotti D."/>
            <person name="Carrere S."/>
            <person name="Marande W."/>
            <person name="Arribat S."/>
            <person name="Keller J."/>
            <person name="Huneau C."/>
            <person name="Blein T."/>
            <person name="Aime D."/>
            <person name="Laguerre M."/>
            <person name="Taylor J."/>
            <person name="Schubert V."/>
            <person name="Nelson M."/>
            <person name="Geu-Flores F."/>
            <person name="Crespi M."/>
            <person name="Gallardo-Guerrero K."/>
            <person name="Delaux P.-M."/>
            <person name="Salse J."/>
            <person name="Berges H."/>
            <person name="Guyot R."/>
            <person name="Gouzy J."/>
            <person name="Peret B."/>
        </authorList>
    </citation>
    <scope>NUCLEOTIDE SEQUENCE [LARGE SCALE GENOMIC DNA]</scope>
    <source>
        <strain evidence="5">cv. Amiga</strain>
    </source>
</reference>
<evidence type="ECO:0000313" key="5">
    <source>
        <dbReference type="Proteomes" id="UP000447434"/>
    </source>
</evidence>
<feature type="DNA-binding region" description="Homeobox" evidence="2">
    <location>
        <begin position="7"/>
        <end position="78"/>
    </location>
</feature>
<keyword evidence="5" id="KW-1185">Reference proteome</keyword>
<comment type="caution">
    <text evidence="4">The sequence shown here is derived from an EMBL/GenBank/DDBJ whole genome shotgun (WGS) entry which is preliminary data.</text>
</comment>
<feature type="region of interest" description="Disordered" evidence="3">
    <location>
        <begin position="276"/>
        <end position="329"/>
    </location>
</feature>
<dbReference type="GO" id="GO:0005634">
    <property type="term" value="C:nucleus"/>
    <property type="evidence" value="ECO:0007669"/>
    <property type="project" value="UniProtKB-SubCell"/>
</dbReference>
<dbReference type="PROSITE" id="PS50071">
    <property type="entry name" value="HOMEOBOX_2"/>
    <property type="match status" value="1"/>
</dbReference>
<dbReference type="Pfam" id="PF16719">
    <property type="entry name" value="SAWADEE"/>
    <property type="match status" value="1"/>
</dbReference>
<feature type="region of interest" description="Disordered" evidence="3">
    <location>
        <begin position="82"/>
        <end position="130"/>
    </location>
</feature>
<dbReference type="Proteomes" id="UP000447434">
    <property type="component" value="Chromosome 3"/>
</dbReference>
<dbReference type="GO" id="GO:0003682">
    <property type="term" value="F:chromatin binding"/>
    <property type="evidence" value="ECO:0007669"/>
    <property type="project" value="InterPro"/>
</dbReference>
<dbReference type="Gene3D" id="2.40.50.40">
    <property type="match status" value="1"/>
</dbReference>
<dbReference type="Gene3D" id="2.30.30.140">
    <property type="match status" value="1"/>
</dbReference>
<proteinExistence type="predicted"/>
<feature type="compositionally biased region" description="Polar residues" evidence="3">
    <location>
        <begin position="319"/>
        <end position="329"/>
    </location>
</feature>
<evidence type="ECO:0000256" key="1">
    <source>
        <dbReference type="ARBA" id="ARBA00004123"/>
    </source>
</evidence>
<dbReference type="SMART" id="SM00389">
    <property type="entry name" value="HOX"/>
    <property type="match status" value="1"/>
</dbReference>
<protein>
    <submittedName>
        <fullName evidence="4">Putative transcription factor homeobox-WOX family</fullName>
    </submittedName>
</protein>
<dbReference type="InterPro" id="IPR009057">
    <property type="entry name" value="Homeodomain-like_sf"/>
</dbReference>
<feature type="compositionally biased region" description="Pro residues" evidence="3">
    <location>
        <begin position="100"/>
        <end position="110"/>
    </location>
</feature>
<dbReference type="OrthoDB" id="2018059at2759"/>
<dbReference type="PANTHER" id="PTHR33827:SF7">
    <property type="entry name" value="PROTEIN SAWADEE HOMEODOMAIN HOMOLOG 2"/>
    <property type="match status" value="1"/>
</dbReference>
<evidence type="ECO:0000256" key="2">
    <source>
        <dbReference type="PROSITE-ProRule" id="PRU00108"/>
    </source>
</evidence>